<feature type="non-terminal residue" evidence="1">
    <location>
        <position position="395"/>
    </location>
</feature>
<evidence type="ECO:0000313" key="2">
    <source>
        <dbReference type="Proteomes" id="UP000265618"/>
    </source>
</evidence>
<dbReference type="AlphaFoldDB" id="A0A9K3GHF1"/>
<accession>A0A9K3GHF1</accession>
<sequence>HIDRRFAVLSMSSHVGSHSLWHSLLHKSLTAVVQRFISCSDASSSDLSLLGRVRVTVELGRSLYPPMRRKGIEALEVDSLSLGDLASGLEKKDYSHRFMSGVTPQHCDTLLSDRYQETQTRHVWQAQVQCDTAALRGGKTASDAVGLVQTVTLRKEVTCPRDIQGYKDIPTLSPHPSATEVEASSVSVVTILHLADMCGLLYDAKVSLHIQPDGTAPCTPDAEGEGEGVSPMDEYAARLGEMPPCCAYPVLRPKDYPSQGPSYRVALPLPPSPALTVPETDSTSVRVNGRPVPTVQGIVVTDAGNTNQATLMQERYIAKGAHTSARPIRVVSASGVDYSADPVGHPLQPRTRCAVVYKADASEGHRLGTESGLASLSRETADLVSDVISEMKMLV</sequence>
<name>A0A9K3GHF1_9EUKA</name>
<dbReference type="Proteomes" id="UP000265618">
    <property type="component" value="Unassembled WGS sequence"/>
</dbReference>
<protein>
    <submittedName>
        <fullName evidence="1">Uncharacterized protein</fullName>
    </submittedName>
</protein>
<reference evidence="1 2" key="1">
    <citation type="journal article" date="2018" name="PLoS ONE">
        <title>The draft genome of Kipferlia bialata reveals reductive genome evolution in fornicate parasites.</title>
        <authorList>
            <person name="Tanifuji G."/>
            <person name="Takabayashi S."/>
            <person name="Kume K."/>
            <person name="Takagi M."/>
            <person name="Nakayama T."/>
            <person name="Kamikawa R."/>
            <person name="Inagaki Y."/>
            <person name="Hashimoto T."/>
        </authorList>
    </citation>
    <scope>NUCLEOTIDE SEQUENCE [LARGE SCALE GENOMIC DNA]</scope>
    <source>
        <strain evidence="1">NY0173</strain>
    </source>
</reference>
<dbReference type="EMBL" id="BDIP01001296">
    <property type="protein sequence ID" value="GIQ84074.1"/>
    <property type="molecule type" value="Genomic_DNA"/>
</dbReference>
<proteinExistence type="predicted"/>
<gene>
    <name evidence="1" type="ORF">KIPB_005509</name>
</gene>
<comment type="caution">
    <text evidence="1">The sequence shown here is derived from an EMBL/GenBank/DDBJ whole genome shotgun (WGS) entry which is preliminary data.</text>
</comment>
<organism evidence="1 2">
    <name type="scientific">Kipferlia bialata</name>
    <dbReference type="NCBI Taxonomy" id="797122"/>
    <lineage>
        <taxon>Eukaryota</taxon>
        <taxon>Metamonada</taxon>
        <taxon>Carpediemonas-like organisms</taxon>
        <taxon>Kipferlia</taxon>
    </lineage>
</organism>
<evidence type="ECO:0000313" key="1">
    <source>
        <dbReference type="EMBL" id="GIQ84074.1"/>
    </source>
</evidence>
<keyword evidence="2" id="KW-1185">Reference proteome</keyword>